<evidence type="ECO:0000256" key="3">
    <source>
        <dbReference type="SAM" id="MobiDB-lite"/>
    </source>
</evidence>
<evidence type="ECO:0000313" key="4">
    <source>
        <dbReference type="EMBL" id="KAH7122394.1"/>
    </source>
</evidence>
<keyword evidence="5" id="KW-1185">Reference proteome</keyword>
<dbReference type="CDD" id="cd14688">
    <property type="entry name" value="bZIP_YAP"/>
    <property type="match status" value="1"/>
</dbReference>
<dbReference type="GO" id="GO:0001228">
    <property type="term" value="F:DNA-binding transcription activator activity, RNA polymerase II-specific"/>
    <property type="evidence" value="ECO:0007669"/>
    <property type="project" value="TreeGrafter"/>
</dbReference>
<feature type="compositionally biased region" description="Basic and acidic residues" evidence="3">
    <location>
        <begin position="1"/>
        <end position="27"/>
    </location>
</feature>
<dbReference type="Gene3D" id="1.20.5.170">
    <property type="match status" value="1"/>
</dbReference>
<dbReference type="EMBL" id="JAGMWT010000009">
    <property type="protein sequence ID" value="KAH7122394.1"/>
    <property type="molecule type" value="Genomic_DNA"/>
</dbReference>
<protein>
    <recommendedName>
        <fullName evidence="6">BZIP domain-containing protein</fullName>
    </recommendedName>
</protein>
<dbReference type="SUPFAM" id="SSF57959">
    <property type="entry name" value="Leucine zipper domain"/>
    <property type="match status" value="1"/>
</dbReference>
<evidence type="ECO:0000256" key="1">
    <source>
        <dbReference type="ARBA" id="ARBA00004123"/>
    </source>
</evidence>
<accession>A0A9P9DN16</accession>
<dbReference type="PANTHER" id="PTHR40621:SF6">
    <property type="entry name" value="AP-1-LIKE TRANSCRIPTION FACTOR YAP1-RELATED"/>
    <property type="match status" value="1"/>
</dbReference>
<reference evidence="4" key="1">
    <citation type="journal article" date="2021" name="Nat. Commun.">
        <title>Genetic determinants of endophytism in the Arabidopsis root mycobiome.</title>
        <authorList>
            <person name="Mesny F."/>
            <person name="Miyauchi S."/>
            <person name="Thiergart T."/>
            <person name="Pickel B."/>
            <person name="Atanasova L."/>
            <person name="Karlsson M."/>
            <person name="Huettel B."/>
            <person name="Barry K.W."/>
            <person name="Haridas S."/>
            <person name="Chen C."/>
            <person name="Bauer D."/>
            <person name="Andreopoulos W."/>
            <person name="Pangilinan J."/>
            <person name="LaButti K."/>
            <person name="Riley R."/>
            <person name="Lipzen A."/>
            <person name="Clum A."/>
            <person name="Drula E."/>
            <person name="Henrissat B."/>
            <person name="Kohler A."/>
            <person name="Grigoriev I.V."/>
            <person name="Martin F.M."/>
            <person name="Hacquard S."/>
        </authorList>
    </citation>
    <scope>NUCLEOTIDE SEQUENCE</scope>
    <source>
        <strain evidence="4">MPI-CAGE-CH-0243</strain>
    </source>
</reference>
<dbReference type="Proteomes" id="UP000700596">
    <property type="component" value="Unassembled WGS sequence"/>
</dbReference>
<feature type="region of interest" description="Disordered" evidence="3">
    <location>
        <begin position="1"/>
        <end position="34"/>
    </location>
</feature>
<dbReference type="GO" id="GO:0000976">
    <property type="term" value="F:transcription cis-regulatory region binding"/>
    <property type="evidence" value="ECO:0007669"/>
    <property type="project" value="InterPro"/>
</dbReference>
<proteinExistence type="predicted"/>
<dbReference type="AlphaFoldDB" id="A0A9P9DN16"/>
<gene>
    <name evidence="4" type="ORF">B0J11DRAFT_337434</name>
</gene>
<evidence type="ECO:0008006" key="6">
    <source>
        <dbReference type="Google" id="ProtNLM"/>
    </source>
</evidence>
<dbReference type="InterPro" id="IPR050936">
    <property type="entry name" value="AP-1-like"/>
</dbReference>
<evidence type="ECO:0000256" key="2">
    <source>
        <dbReference type="ARBA" id="ARBA00023242"/>
    </source>
</evidence>
<dbReference type="InterPro" id="IPR046347">
    <property type="entry name" value="bZIP_sf"/>
</dbReference>
<organism evidence="4 5">
    <name type="scientific">Dendryphion nanum</name>
    <dbReference type="NCBI Taxonomy" id="256645"/>
    <lineage>
        <taxon>Eukaryota</taxon>
        <taxon>Fungi</taxon>
        <taxon>Dikarya</taxon>
        <taxon>Ascomycota</taxon>
        <taxon>Pezizomycotina</taxon>
        <taxon>Dothideomycetes</taxon>
        <taxon>Pleosporomycetidae</taxon>
        <taxon>Pleosporales</taxon>
        <taxon>Torulaceae</taxon>
        <taxon>Dendryphion</taxon>
    </lineage>
</organism>
<sequence>MADIKESAIDSSDKDNAAYLKRREQVRRAQKTHRERKETYIKTLEAEVLLLRTNETRISQDNKVLFTEVERLRNIMEHHGILDSNYPVQCPSDQNILAQPSDMNGGSHLASRDHGNIGLDFASCLNPRYHPPAQSLAIEPQSLLIQQNAATPFLHHQPTQSTTHTKLLNMASPTWQSPGTDLKNVLEIKKDVPLNNELTPVQPWNLIHAKQEFDSFDASQSRNFTSGESNNFQFHGYEETSSISGSDDLHFWNDIV</sequence>
<keyword evidence="2" id="KW-0539">Nucleus</keyword>
<comment type="subcellular location">
    <subcellularLocation>
        <location evidence="1">Nucleus</location>
    </subcellularLocation>
</comment>
<dbReference type="GO" id="GO:0090575">
    <property type="term" value="C:RNA polymerase II transcription regulator complex"/>
    <property type="evidence" value="ECO:0007669"/>
    <property type="project" value="TreeGrafter"/>
</dbReference>
<name>A0A9P9DN16_9PLEO</name>
<dbReference type="OrthoDB" id="2590011at2759"/>
<evidence type="ECO:0000313" key="5">
    <source>
        <dbReference type="Proteomes" id="UP000700596"/>
    </source>
</evidence>
<dbReference type="PANTHER" id="PTHR40621">
    <property type="entry name" value="TRANSCRIPTION FACTOR KAPC-RELATED"/>
    <property type="match status" value="1"/>
</dbReference>
<comment type="caution">
    <text evidence="4">The sequence shown here is derived from an EMBL/GenBank/DDBJ whole genome shotgun (WGS) entry which is preliminary data.</text>
</comment>